<dbReference type="CDD" id="cd07099">
    <property type="entry name" value="ALDH_DDALDH"/>
    <property type="match status" value="1"/>
</dbReference>
<dbReference type="PANTHER" id="PTHR11699">
    <property type="entry name" value="ALDEHYDE DEHYDROGENASE-RELATED"/>
    <property type="match status" value="1"/>
</dbReference>
<dbReference type="InterPro" id="IPR016163">
    <property type="entry name" value="Ald_DH_C"/>
</dbReference>
<feature type="domain" description="Aldehyde dehydrogenase" evidence="6">
    <location>
        <begin position="16"/>
        <end position="472"/>
    </location>
</feature>
<evidence type="ECO:0000256" key="3">
    <source>
        <dbReference type="PROSITE-ProRule" id="PRU10007"/>
    </source>
</evidence>
<gene>
    <name evidence="7" type="ORF">HOP40_02145</name>
</gene>
<keyword evidence="8" id="KW-1185">Reference proteome</keyword>
<evidence type="ECO:0000259" key="6">
    <source>
        <dbReference type="Pfam" id="PF00171"/>
    </source>
</evidence>
<evidence type="ECO:0000256" key="4">
    <source>
        <dbReference type="RuleBase" id="RU003345"/>
    </source>
</evidence>
<keyword evidence="2 4" id="KW-0560">Oxidoreductase</keyword>
<evidence type="ECO:0000256" key="1">
    <source>
        <dbReference type="ARBA" id="ARBA00009986"/>
    </source>
</evidence>
<evidence type="ECO:0000256" key="5">
    <source>
        <dbReference type="SAM" id="MobiDB-lite"/>
    </source>
</evidence>
<dbReference type="EMBL" id="CP053564">
    <property type="protein sequence ID" value="QJY44788.1"/>
    <property type="molecule type" value="Genomic_DNA"/>
</dbReference>
<feature type="region of interest" description="Disordered" evidence="5">
    <location>
        <begin position="1"/>
        <end position="26"/>
    </location>
</feature>
<dbReference type="Gene3D" id="3.40.309.10">
    <property type="entry name" value="Aldehyde Dehydrogenase, Chain A, domain 2"/>
    <property type="match status" value="1"/>
</dbReference>
<dbReference type="InterPro" id="IPR029510">
    <property type="entry name" value="Ald_DH_CS_GLU"/>
</dbReference>
<dbReference type="AlphaFoldDB" id="A0A6M6JAA6"/>
<evidence type="ECO:0000313" key="7">
    <source>
        <dbReference type="EMBL" id="QJY44788.1"/>
    </source>
</evidence>
<sequence>MSTTESVRPQAAPAPPTFDVRSPADGRHLATLPDPGPAEVAAVAAELRVAQVEWDAIGPGARAAHLRRFRDWVLDNEEHLLDVVQAESGKVRQEAAFETAACADVIAYYARRARRFLATRHPRPHSALIATKALSVTPRPYPLVGVITPWNFPFYLPVCDSAPALLAGAAVLLKPSEATPLSAIEAARGWREIGAPDVFRVVAGTGAVGEAVVDAVDYVAFTGSTRTGRRVATRAGERLVPVSLELGGKDAMIVLDDADLERAVRGALWGGLFNSGQVCTSVERLYVQDGIYDRFVERLSTEVGKLRQGADHVAGEQEVGAMATAAQVEIVRSHVEDAVSRGARAVTPAGPGPSGGHWYPPTILLDVDHGMRCMTEETFGPTLPVMRVRDAAEAVRLANDTTYGLSASVWTAQRKRGAALARSLDVGAVNVNDMFVNVLSPPVPMSGWRSSGLGSRFGGAAGLLKYCRTQSVTAARLTPRAELLWYPYSVARSTLAARIVRFAVGRGRRRFLPRKAAA</sequence>
<comment type="similarity">
    <text evidence="1 4">Belongs to the aldehyde dehydrogenase family.</text>
</comment>
<dbReference type="FunFam" id="3.40.309.10:FF:000009">
    <property type="entry name" value="Aldehyde dehydrogenase A"/>
    <property type="match status" value="1"/>
</dbReference>
<dbReference type="Gene3D" id="3.40.605.10">
    <property type="entry name" value="Aldehyde Dehydrogenase, Chain A, domain 1"/>
    <property type="match status" value="1"/>
</dbReference>
<dbReference type="SUPFAM" id="SSF53720">
    <property type="entry name" value="ALDH-like"/>
    <property type="match status" value="1"/>
</dbReference>
<protein>
    <submittedName>
        <fullName evidence="7">Aldehyde dehydrogenase family protein</fullName>
    </submittedName>
</protein>
<dbReference type="PROSITE" id="PS00687">
    <property type="entry name" value="ALDEHYDE_DEHYDR_GLU"/>
    <property type="match status" value="1"/>
</dbReference>
<organism evidence="7 8">
    <name type="scientific">Pseudonocardia broussonetiae</name>
    <dbReference type="NCBI Taxonomy" id="2736640"/>
    <lineage>
        <taxon>Bacteria</taxon>
        <taxon>Bacillati</taxon>
        <taxon>Actinomycetota</taxon>
        <taxon>Actinomycetes</taxon>
        <taxon>Pseudonocardiales</taxon>
        <taxon>Pseudonocardiaceae</taxon>
        <taxon>Pseudonocardia</taxon>
    </lineage>
</organism>
<dbReference type="RefSeq" id="WP_172154163.1">
    <property type="nucleotide sequence ID" value="NZ_CP053564.1"/>
</dbReference>
<dbReference type="Pfam" id="PF00171">
    <property type="entry name" value="Aldedh"/>
    <property type="match status" value="1"/>
</dbReference>
<evidence type="ECO:0000313" key="8">
    <source>
        <dbReference type="Proteomes" id="UP000505377"/>
    </source>
</evidence>
<dbReference type="GO" id="GO:0016620">
    <property type="term" value="F:oxidoreductase activity, acting on the aldehyde or oxo group of donors, NAD or NADP as acceptor"/>
    <property type="evidence" value="ECO:0007669"/>
    <property type="project" value="InterPro"/>
</dbReference>
<feature type="active site" evidence="3">
    <location>
        <position position="245"/>
    </location>
</feature>
<reference evidence="7 8" key="1">
    <citation type="submission" date="2020-05" db="EMBL/GenBank/DDBJ databases">
        <authorList>
            <person name="Mo P."/>
        </authorList>
    </citation>
    <scope>NUCLEOTIDE SEQUENCE [LARGE SCALE GENOMIC DNA]</scope>
    <source>
        <strain evidence="7 8">Gen01</strain>
    </source>
</reference>
<dbReference type="KEGG" id="pbro:HOP40_02145"/>
<evidence type="ECO:0000256" key="2">
    <source>
        <dbReference type="ARBA" id="ARBA00023002"/>
    </source>
</evidence>
<accession>A0A6M6JAA6</accession>
<dbReference type="InterPro" id="IPR016161">
    <property type="entry name" value="Ald_DH/histidinol_DH"/>
</dbReference>
<dbReference type="InterPro" id="IPR016162">
    <property type="entry name" value="Ald_DH_N"/>
</dbReference>
<name>A0A6M6JAA6_9PSEU</name>
<dbReference type="InterPro" id="IPR015590">
    <property type="entry name" value="Aldehyde_DH_dom"/>
</dbReference>
<proteinExistence type="inferred from homology"/>
<dbReference type="Proteomes" id="UP000505377">
    <property type="component" value="Chromosome"/>
</dbReference>